<dbReference type="InterPro" id="IPR028974">
    <property type="entry name" value="TSP_type-3_rpt"/>
</dbReference>
<dbReference type="OrthoDB" id="9805832at2"/>
<comment type="subcellular location">
    <subcellularLocation>
        <location evidence="1">Cell outer membrane</location>
    </subcellularLocation>
</comment>
<organism evidence="7 8">
    <name type="scientific">Vibrio nereis</name>
    <dbReference type="NCBI Taxonomy" id="693"/>
    <lineage>
        <taxon>Bacteria</taxon>
        <taxon>Pseudomonadati</taxon>
        <taxon>Pseudomonadota</taxon>
        <taxon>Gammaproteobacteria</taxon>
        <taxon>Vibrionales</taxon>
        <taxon>Vibrionaceae</taxon>
        <taxon>Vibrio</taxon>
    </lineage>
</organism>
<feature type="chain" id="PRO_5005600084" description="OmpA-like domain-containing protein" evidence="5">
    <location>
        <begin position="22"/>
        <end position="206"/>
    </location>
</feature>
<proteinExistence type="predicted"/>
<feature type="domain" description="OmpA-like" evidence="6">
    <location>
        <begin position="74"/>
        <end position="191"/>
    </location>
</feature>
<evidence type="ECO:0000256" key="5">
    <source>
        <dbReference type="SAM" id="SignalP"/>
    </source>
</evidence>
<dbReference type="PROSITE" id="PS51123">
    <property type="entry name" value="OMPA_2"/>
    <property type="match status" value="1"/>
</dbReference>
<dbReference type="PANTHER" id="PTHR30329:SF21">
    <property type="entry name" value="LIPOPROTEIN YIAD-RELATED"/>
    <property type="match status" value="1"/>
</dbReference>
<evidence type="ECO:0000313" key="7">
    <source>
        <dbReference type="EMBL" id="KOO03527.1"/>
    </source>
</evidence>
<dbReference type="PRINTS" id="PR01021">
    <property type="entry name" value="OMPADOMAIN"/>
</dbReference>
<dbReference type="InterPro" id="IPR036737">
    <property type="entry name" value="OmpA-like_sf"/>
</dbReference>
<dbReference type="AlphaFoldDB" id="A0A0M0HNW5"/>
<evidence type="ECO:0000313" key="8">
    <source>
        <dbReference type="Proteomes" id="UP000037515"/>
    </source>
</evidence>
<evidence type="ECO:0000256" key="1">
    <source>
        <dbReference type="ARBA" id="ARBA00004442"/>
    </source>
</evidence>
<dbReference type="InterPro" id="IPR050330">
    <property type="entry name" value="Bact_OuterMem_StrucFunc"/>
</dbReference>
<keyword evidence="5" id="KW-0732">Signal</keyword>
<keyword evidence="3" id="KW-0998">Cell outer membrane</keyword>
<evidence type="ECO:0000256" key="4">
    <source>
        <dbReference type="PROSITE-ProRule" id="PRU00473"/>
    </source>
</evidence>
<dbReference type="GO" id="GO:0009279">
    <property type="term" value="C:cell outer membrane"/>
    <property type="evidence" value="ECO:0007669"/>
    <property type="project" value="UniProtKB-SubCell"/>
</dbReference>
<evidence type="ECO:0000256" key="2">
    <source>
        <dbReference type="ARBA" id="ARBA00023136"/>
    </source>
</evidence>
<dbReference type="Proteomes" id="UP000037515">
    <property type="component" value="Unassembled WGS sequence"/>
</dbReference>
<accession>A0A0M0HNW5</accession>
<dbReference type="STRING" id="693.AKJ17_09260"/>
<evidence type="ECO:0000256" key="3">
    <source>
        <dbReference type="ARBA" id="ARBA00023237"/>
    </source>
</evidence>
<evidence type="ECO:0000259" key="6">
    <source>
        <dbReference type="PROSITE" id="PS51123"/>
    </source>
</evidence>
<name>A0A0M0HNW5_VIBNE</name>
<keyword evidence="2 4" id="KW-0472">Membrane</keyword>
<keyword evidence="8" id="KW-1185">Reference proteome</keyword>
<dbReference type="InterPro" id="IPR006665">
    <property type="entry name" value="OmpA-like"/>
</dbReference>
<protein>
    <recommendedName>
        <fullName evidence="6">OmpA-like domain-containing protein</fullName>
    </recommendedName>
</protein>
<comment type="caution">
    <text evidence="7">The sequence shown here is derived from an EMBL/GenBank/DDBJ whole genome shotgun (WGS) entry which is preliminary data.</text>
</comment>
<feature type="signal peptide" evidence="5">
    <location>
        <begin position="1"/>
        <end position="21"/>
    </location>
</feature>
<dbReference type="InterPro" id="IPR006664">
    <property type="entry name" value="OMP_bac"/>
</dbReference>
<dbReference type="SUPFAM" id="SSF103088">
    <property type="entry name" value="OmpA-like"/>
    <property type="match status" value="1"/>
</dbReference>
<reference evidence="8" key="1">
    <citation type="submission" date="2015-08" db="EMBL/GenBank/DDBJ databases">
        <title>Vibrio galatheae sp. nov., a novel member of the Vibrionaceae family isolated from the Solomon Islands.</title>
        <authorList>
            <person name="Giubergia S."/>
            <person name="Machado H."/>
            <person name="Mateiu R.V."/>
            <person name="Gram L."/>
        </authorList>
    </citation>
    <scope>NUCLEOTIDE SEQUENCE [LARGE SCALE GENOMIC DNA]</scope>
    <source>
        <strain evidence="8">DSM 19584</strain>
    </source>
</reference>
<sequence length="206" mass="22882">MKKLYLIPLSMALIFSLQASAENMKEEYDYMPPPVADQISDLTDDDRDGVVNARDICPETPLGSLVDNDGCGAARKAAEERKLRILFDNDSYAIKPMFAGQIKTMSDFLKKYDSASIQIQGYASRVGAPEYNLALSKKRAHAVQDKLLSYGISPKRVTIVGYGENRVQAEGNDEISHALNRRVTATVVGLSQQVVEEWTIFTTKEK</sequence>
<dbReference type="PANTHER" id="PTHR30329">
    <property type="entry name" value="STATOR ELEMENT OF FLAGELLAR MOTOR COMPLEX"/>
    <property type="match status" value="1"/>
</dbReference>
<dbReference type="GO" id="GO:0005509">
    <property type="term" value="F:calcium ion binding"/>
    <property type="evidence" value="ECO:0007669"/>
    <property type="project" value="InterPro"/>
</dbReference>
<dbReference type="Pfam" id="PF00691">
    <property type="entry name" value="OmpA"/>
    <property type="match status" value="1"/>
</dbReference>
<dbReference type="CDD" id="cd07185">
    <property type="entry name" value="OmpA_C-like"/>
    <property type="match status" value="1"/>
</dbReference>
<dbReference type="Gene3D" id="3.30.1330.60">
    <property type="entry name" value="OmpA-like domain"/>
    <property type="match status" value="1"/>
</dbReference>
<dbReference type="EMBL" id="LHPJ01000007">
    <property type="protein sequence ID" value="KOO03527.1"/>
    <property type="molecule type" value="Genomic_DNA"/>
</dbReference>
<dbReference type="SUPFAM" id="SSF103647">
    <property type="entry name" value="TSP type-3 repeat"/>
    <property type="match status" value="1"/>
</dbReference>
<gene>
    <name evidence="7" type="ORF">AKJ17_09260</name>
</gene>
<dbReference type="PATRIC" id="fig|693.5.peg.1895"/>